<evidence type="ECO:0000256" key="1">
    <source>
        <dbReference type="SAM" id="Phobius"/>
    </source>
</evidence>
<comment type="caution">
    <text evidence="2">The sequence shown here is derived from an EMBL/GenBank/DDBJ whole genome shotgun (WGS) entry which is preliminary data.</text>
</comment>
<evidence type="ECO:0000313" key="3">
    <source>
        <dbReference type="Proteomes" id="UP001153709"/>
    </source>
</evidence>
<proteinExistence type="predicted"/>
<keyword evidence="1" id="KW-0812">Transmembrane</keyword>
<keyword evidence="1" id="KW-1133">Transmembrane helix</keyword>
<feature type="transmembrane region" description="Helical" evidence="1">
    <location>
        <begin position="6"/>
        <end position="29"/>
    </location>
</feature>
<evidence type="ECO:0000313" key="2">
    <source>
        <dbReference type="EMBL" id="CAH1229524.1"/>
    </source>
</evidence>
<keyword evidence="1" id="KW-0472">Membrane</keyword>
<organism evidence="2 3">
    <name type="scientific">Diabrotica balteata</name>
    <name type="common">Banded cucumber beetle</name>
    <dbReference type="NCBI Taxonomy" id="107213"/>
    <lineage>
        <taxon>Eukaryota</taxon>
        <taxon>Metazoa</taxon>
        <taxon>Ecdysozoa</taxon>
        <taxon>Arthropoda</taxon>
        <taxon>Hexapoda</taxon>
        <taxon>Insecta</taxon>
        <taxon>Pterygota</taxon>
        <taxon>Neoptera</taxon>
        <taxon>Endopterygota</taxon>
        <taxon>Coleoptera</taxon>
        <taxon>Polyphaga</taxon>
        <taxon>Cucujiformia</taxon>
        <taxon>Chrysomeloidea</taxon>
        <taxon>Chrysomelidae</taxon>
        <taxon>Galerucinae</taxon>
        <taxon>Diabroticina</taxon>
        <taxon>Diabroticites</taxon>
        <taxon>Diabrotica</taxon>
    </lineage>
</organism>
<dbReference type="EMBL" id="CAKJVB030000131">
    <property type="protein sequence ID" value="CAH1229524.1"/>
    <property type="molecule type" value="Genomic_DNA"/>
</dbReference>
<accession>A0A9P0GZ00</accession>
<sequence>MKPIQSIVFLGVIQVQVHFVLAMTLVLTLNRAETMTIVSAILGYMNIEAIGVFDDVFRPTLHPRCGYHAMPTTYKFTCGGTVHTVGIATQFFLASDTEDDSVGSTDELSD</sequence>
<keyword evidence="3" id="KW-1185">Reference proteome</keyword>
<dbReference type="AlphaFoldDB" id="A0A9P0GZ00"/>
<dbReference type="Proteomes" id="UP001153709">
    <property type="component" value="Unassembled WGS sequence"/>
</dbReference>
<gene>
    <name evidence="2" type="ORF">DIABBA_LOCUS132</name>
</gene>
<protein>
    <submittedName>
        <fullName evidence="2">Uncharacterized protein</fullName>
    </submittedName>
</protein>
<name>A0A9P0GZ00_DIABA</name>
<reference evidence="2" key="1">
    <citation type="submission" date="2022-01" db="EMBL/GenBank/DDBJ databases">
        <authorList>
            <person name="King R."/>
        </authorList>
    </citation>
    <scope>NUCLEOTIDE SEQUENCE</scope>
</reference>